<sequence precursor="true">MTAGTSLADIGAVLVRWAKLVPALLWRDPIFRYAAIAAAVAMIFLIARLAQDLAGPGAIPPAGQATQGSGGPAGDPGHVDEGDDARGTGMEQDEEQPPRPGSASTLPAREETTPRVIAPGRSLENIEVEPAPADSFGTMPTGDPKR</sequence>
<accession>Q11MZ2</accession>
<dbReference type="HOGENOM" id="CLU_1774063_0_0_5"/>
<keyword evidence="2" id="KW-1133">Transmembrane helix</keyword>
<reference evidence="3" key="1">
    <citation type="submission" date="2006-06" db="EMBL/GenBank/DDBJ databases">
        <title>Complete sequence of Plasmid 1 of Chelativorans sp. BNC1.</title>
        <authorList>
            <consortium name="US DOE Joint Genome Institute"/>
            <person name="Copeland A."/>
            <person name="Lucas S."/>
            <person name="Lapidus A."/>
            <person name="Barry K."/>
            <person name="Detter J.C."/>
            <person name="Glavina del Rio T."/>
            <person name="Hammon N."/>
            <person name="Israni S."/>
            <person name="Dalin E."/>
            <person name="Tice H."/>
            <person name="Pitluck S."/>
            <person name="Chertkov O."/>
            <person name="Brettin T."/>
            <person name="Bruce D."/>
            <person name="Han C."/>
            <person name="Tapia R."/>
            <person name="Gilna P."/>
            <person name="Schmutz J."/>
            <person name="Larimer F."/>
            <person name="Land M."/>
            <person name="Hauser L."/>
            <person name="Kyrpides N."/>
            <person name="Mikhailova N."/>
            <person name="Richardson P."/>
        </authorList>
    </citation>
    <scope>NUCLEOTIDE SEQUENCE</scope>
    <source>
        <strain evidence="3">BNC1</strain>
        <plasmid evidence="3">1</plasmid>
    </source>
</reference>
<evidence type="ECO:0000256" key="2">
    <source>
        <dbReference type="SAM" id="Phobius"/>
    </source>
</evidence>
<organism evidence="3">
    <name type="scientific">Chelativorans sp. (strain BNC1)</name>
    <dbReference type="NCBI Taxonomy" id="266779"/>
    <lineage>
        <taxon>Bacteria</taxon>
        <taxon>Pseudomonadati</taxon>
        <taxon>Pseudomonadota</taxon>
        <taxon>Alphaproteobacteria</taxon>
        <taxon>Hyphomicrobiales</taxon>
        <taxon>Phyllobacteriaceae</taxon>
        <taxon>Chelativorans</taxon>
    </lineage>
</organism>
<protein>
    <submittedName>
        <fullName evidence="3">Uncharacterized protein</fullName>
    </submittedName>
</protein>
<keyword evidence="2" id="KW-0472">Membrane</keyword>
<name>Q11MZ2_CHESB</name>
<dbReference type="EMBL" id="CP000389">
    <property type="protein sequence ID" value="ABG61216.1"/>
    <property type="molecule type" value="Genomic_DNA"/>
</dbReference>
<gene>
    <name evidence="3" type="ordered locus">Meso_4240</name>
</gene>
<feature type="region of interest" description="Disordered" evidence="1">
    <location>
        <begin position="55"/>
        <end position="146"/>
    </location>
</feature>
<evidence type="ECO:0000313" key="3">
    <source>
        <dbReference type="EMBL" id="ABG61216.1"/>
    </source>
</evidence>
<feature type="compositionally biased region" description="Basic and acidic residues" evidence="1">
    <location>
        <begin position="77"/>
        <end position="86"/>
    </location>
</feature>
<proteinExistence type="predicted"/>
<geneLocation type="plasmid" evidence="3">
    <name>1</name>
</geneLocation>
<dbReference type="KEGG" id="mes:Meso_4240"/>
<feature type="transmembrane region" description="Helical" evidence="2">
    <location>
        <begin position="30"/>
        <end position="50"/>
    </location>
</feature>
<dbReference type="AlphaFoldDB" id="Q11MZ2"/>
<keyword evidence="2" id="KW-0812">Transmembrane</keyword>
<evidence type="ECO:0000256" key="1">
    <source>
        <dbReference type="SAM" id="MobiDB-lite"/>
    </source>
</evidence>
<keyword evidence="3" id="KW-0614">Plasmid</keyword>